<reference evidence="1" key="1">
    <citation type="submission" date="2024-09" db="EMBL/GenBank/DDBJ databases">
        <title>Draft Genome Sequences of Neofusicoccum parvum.</title>
        <authorList>
            <person name="Ashida A."/>
            <person name="Camagna M."/>
            <person name="Tanaka A."/>
            <person name="Takemoto D."/>
        </authorList>
    </citation>
    <scope>NUCLEOTIDE SEQUENCE</scope>
    <source>
        <strain evidence="1">PPO83</strain>
    </source>
</reference>
<keyword evidence="2" id="KW-1185">Reference proteome</keyword>
<accession>A0ACB5SHP4</accession>
<sequence>MSCPACSRRFLGVFIDSVGGLPTSLRPQQPRLPHVAVSKARSRAFSTRPALRFTGSLRFPDASHIDGTDHASQDDAAPSNLSPEPRVEQTSADTGGAEAPAAPSASADPDPAELRKELGLASEAEDDVQSRLWDLTGGLSGAKPKVSKEEKMRKRRERRANETPDKTEKARSKSEGVGKQIADLVAQGGVSRVRNKSHDAGKKAKKSNKDMTPWAVQKEALKEKFSGEHWNPRKKLSPDAMEGIRSLHRSDPQMYSTPVLANEFKISPDAVRRILKSKWQPSEEEQEDRMRRWEKRGEKIWKVQVEKGVKPPKKWRVKGVGSVKGGKDAVPPWKQRGRRRERDEDDDFTRPRGRGANYGDEGGWSDRIL</sequence>
<evidence type="ECO:0000313" key="1">
    <source>
        <dbReference type="EMBL" id="GME41668.1"/>
    </source>
</evidence>
<evidence type="ECO:0000313" key="2">
    <source>
        <dbReference type="Proteomes" id="UP001165186"/>
    </source>
</evidence>
<proteinExistence type="predicted"/>
<comment type="caution">
    <text evidence="1">The sequence shown here is derived from an EMBL/GenBank/DDBJ whole genome shotgun (WGS) entry which is preliminary data.</text>
</comment>
<gene>
    <name evidence="1" type="primary">g10676</name>
    <name evidence="1" type="ORF">NpPPO83_00010676</name>
</gene>
<dbReference type="Proteomes" id="UP001165186">
    <property type="component" value="Unassembled WGS sequence"/>
</dbReference>
<protein>
    <submittedName>
        <fullName evidence="1">Neugrin-related protein</fullName>
    </submittedName>
</protein>
<dbReference type="EMBL" id="BSXG01000099">
    <property type="protein sequence ID" value="GME41668.1"/>
    <property type="molecule type" value="Genomic_DNA"/>
</dbReference>
<organism evidence="1 2">
    <name type="scientific">Neofusicoccum parvum</name>
    <dbReference type="NCBI Taxonomy" id="310453"/>
    <lineage>
        <taxon>Eukaryota</taxon>
        <taxon>Fungi</taxon>
        <taxon>Dikarya</taxon>
        <taxon>Ascomycota</taxon>
        <taxon>Pezizomycotina</taxon>
        <taxon>Dothideomycetes</taxon>
        <taxon>Dothideomycetes incertae sedis</taxon>
        <taxon>Botryosphaeriales</taxon>
        <taxon>Botryosphaeriaceae</taxon>
        <taxon>Neofusicoccum</taxon>
    </lineage>
</organism>
<name>A0ACB5SHP4_9PEZI</name>